<dbReference type="Proteomes" id="UP000287563">
    <property type="component" value="Unassembled WGS sequence"/>
</dbReference>
<organism evidence="1 2">
    <name type="scientific">Photobacterium chitinilyticum</name>
    <dbReference type="NCBI Taxonomy" id="2485123"/>
    <lineage>
        <taxon>Bacteria</taxon>
        <taxon>Pseudomonadati</taxon>
        <taxon>Pseudomonadota</taxon>
        <taxon>Gammaproteobacteria</taxon>
        <taxon>Vibrionales</taxon>
        <taxon>Vibrionaceae</taxon>
        <taxon>Photobacterium</taxon>
    </lineage>
</organism>
<evidence type="ECO:0000313" key="1">
    <source>
        <dbReference type="EMBL" id="RWX56682.1"/>
    </source>
</evidence>
<keyword evidence="2" id="KW-1185">Reference proteome</keyword>
<sequence>MLRKCDLGCGEKDKSQIRNIISLLDLLAKCKAFQCVKISEKQFYSAQNGFLCELSFMRCFFRLAERILKSGEKYKIVTHCQIIAIAAFFESEIKTPDLS</sequence>
<accession>A0A3S3RAY3</accession>
<proteinExistence type="predicted"/>
<name>A0A3S3RAY3_9GAMM</name>
<dbReference type="AlphaFoldDB" id="A0A3S3RAY3"/>
<gene>
    <name evidence="1" type="ORF">EDI28_01140</name>
</gene>
<dbReference type="EMBL" id="RJLM01000001">
    <property type="protein sequence ID" value="RWX56682.1"/>
    <property type="molecule type" value="Genomic_DNA"/>
</dbReference>
<comment type="caution">
    <text evidence="1">The sequence shown here is derived from an EMBL/GenBank/DDBJ whole genome shotgun (WGS) entry which is preliminary data.</text>
</comment>
<reference evidence="1 2" key="1">
    <citation type="submission" date="2018-11" db="EMBL/GenBank/DDBJ databases">
        <title>Photobacterium sp. BEI247 sp. nov., a marine bacterium isolated from Yongle Blue Hole in the South China Sea.</title>
        <authorList>
            <person name="Wang X."/>
        </authorList>
    </citation>
    <scope>NUCLEOTIDE SEQUENCE [LARGE SCALE GENOMIC DNA]</scope>
    <source>
        <strain evidence="2">BEI247</strain>
    </source>
</reference>
<protein>
    <submittedName>
        <fullName evidence="1">Uncharacterized protein</fullName>
    </submittedName>
</protein>
<evidence type="ECO:0000313" key="2">
    <source>
        <dbReference type="Proteomes" id="UP000287563"/>
    </source>
</evidence>